<accession>A0ACC2G5Y4</accession>
<protein>
    <submittedName>
        <fullName evidence="1">Uncharacterized protein</fullName>
    </submittedName>
</protein>
<organism evidence="1 2">
    <name type="scientific">Dallia pectoralis</name>
    <name type="common">Alaska blackfish</name>
    <dbReference type="NCBI Taxonomy" id="75939"/>
    <lineage>
        <taxon>Eukaryota</taxon>
        <taxon>Metazoa</taxon>
        <taxon>Chordata</taxon>
        <taxon>Craniata</taxon>
        <taxon>Vertebrata</taxon>
        <taxon>Euteleostomi</taxon>
        <taxon>Actinopterygii</taxon>
        <taxon>Neopterygii</taxon>
        <taxon>Teleostei</taxon>
        <taxon>Protacanthopterygii</taxon>
        <taxon>Esociformes</taxon>
        <taxon>Umbridae</taxon>
        <taxon>Dallia</taxon>
    </lineage>
</organism>
<sequence>MDTTERRAKKQLIQKTAGTPPEIQPCRNLILWSGSDTQEARGFREGTLLMKRLLAINFSSDDITTRPFIGPWDMPANRTSYLREQFG</sequence>
<evidence type="ECO:0000313" key="2">
    <source>
        <dbReference type="Proteomes" id="UP001157502"/>
    </source>
</evidence>
<comment type="caution">
    <text evidence="1">The sequence shown here is derived from an EMBL/GenBank/DDBJ whole genome shotgun (WGS) entry which is preliminary data.</text>
</comment>
<name>A0ACC2G5Y4_DALPE</name>
<reference evidence="1" key="1">
    <citation type="submission" date="2021-05" db="EMBL/GenBank/DDBJ databases">
        <authorList>
            <person name="Pan Q."/>
            <person name="Jouanno E."/>
            <person name="Zahm M."/>
            <person name="Klopp C."/>
            <person name="Cabau C."/>
            <person name="Louis A."/>
            <person name="Berthelot C."/>
            <person name="Parey E."/>
            <person name="Roest Crollius H."/>
            <person name="Montfort J."/>
            <person name="Robinson-Rechavi M."/>
            <person name="Bouchez O."/>
            <person name="Lampietro C."/>
            <person name="Lopez Roques C."/>
            <person name="Donnadieu C."/>
            <person name="Postlethwait J."/>
            <person name="Bobe J."/>
            <person name="Dillon D."/>
            <person name="Chandos A."/>
            <person name="von Hippel F."/>
            <person name="Guiguen Y."/>
        </authorList>
    </citation>
    <scope>NUCLEOTIDE SEQUENCE</scope>
    <source>
        <strain evidence="1">YG-Jan2019</strain>
    </source>
</reference>
<dbReference type="Proteomes" id="UP001157502">
    <property type="component" value="Chromosome 17"/>
</dbReference>
<dbReference type="EMBL" id="CM055744">
    <property type="protein sequence ID" value="KAJ7998996.1"/>
    <property type="molecule type" value="Genomic_DNA"/>
</dbReference>
<keyword evidence="2" id="KW-1185">Reference proteome</keyword>
<evidence type="ECO:0000313" key="1">
    <source>
        <dbReference type="EMBL" id="KAJ7998996.1"/>
    </source>
</evidence>
<proteinExistence type="predicted"/>
<gene>
    <name evidence="1" type="ORF">DPEC_G00210800</name>
</gene>